<sequence>MNWGVGVDTFAFDPADNLLDDNAQQLNCPLESAPRRNKRMDNLLREFAGTHYQYDERGNLVHRLLNGDPVPDKSKAKAR</sequence>
<proteinExistence type="predicted"/>
<evidence type="ECO:0000313" key="2">
    <source>
        <dbReference type="Proteomes" id="UP000272622"/>
    </source>
</evidence>
<evidence type="ECO:0008006" key="3">
    <source>
        <dbReference type="Google" id="ProtNLM"/>
    </source>
</evidence>
<gene>
    <name evidence="1" type="ORF">EI693_11285</name>
</gene>
<organism evidence="1 2">
    <name type="scientific">Pseudomonas oryziphila</name>
    <dbReference type="NCBI Taxonomy" id="2894079"/>
    <lineage>
        <taxon>Bacteria</taxon>
        <taxon>Pseudomonadati</taxon>
        <taxon>Pseudomonadota</taxon>
        <taxon>Gammaproteobacteria</taxon>
        <taxon>Pseudomonadales</taxon>
        <taxon>Pseudomonadaceae</taxon>
        <taxon>Pseudomonas</taxon>
    </lineage>
</organism>
<accession>A0ABN5TIU9</accession>
<reference evidence="1 2" key="1">
    <citation type="submission" date="2018-12" db="EMBL/GenBank/DDBJ databases">
        <authorList>
            <person name="Li S."/>
            <person name="Yang R."/>
            <person name="Chen G."/>
            <person name="Zou L."/>
            <person name="Zhang C."/>
            <person name="Chen Y."/>
            <person name="Liu Z."/>
            <person name="Li Y."/>
            <person name="Yan Y."/>
            <person name="Huang M."/>
            <person name="Chen T."/>
        </authorList>
    </citation>
    <scope>NUCLEOTIDE SEQUENCE [LARGE SCALE GENOMIC DNA]</scope>
    <source>
        <strain evidence="1 2">2014</strain>
    </source>
</reference>
<evidence type="ECO:0000313" key="1">
    <source>
        <dbReference type="EMBL" id="AZL73636.1"/>
    </source>
</evidence>
<dbReference type="Proteomes" id="UP000272622">
    <property type="component" value="Chromosome"/>
</dbReference>
<name>A0ABN5TIU9_9PSED</name>
<keyword evidence="2" id="KW-1185">Reference proteome</keyword>
<protein>
    <recommendedName>
        <fullName evidence="3">YD repeat-containing protein</fullName>
    </recommendedName>
</protein>
<dbReference type="EMBL" id="CP034337">
    <property type="protein sequence ID" value="AZL73636.1"/>
    <property type="molecule type" value="Genomic_DNA"/>
</dbReference>